<accession>A0AAW0SFV3</accession>
<evidence type="ECO:0000256" key="1">
    <source>
        <dbReference type="SAM" id="MobiDB-lite"/>
    </source>
</evidence>
<feature type="compositionally biased region" description="Low complexity" evidence="1">
    <location>
        <begin position="140"/>
        <end position="160"/>
    </location>
</feature>
<dbReference type="AlphaFoldDB" id="A0AAW0SFV3"/>
<comment type="caution">
    <text evidence="2">The sequence shown here is derived from an EMBL/GenBank/DDBJ whole genome shotgun (WGS) entry which is preliminary data.</text>
</comment>
<reference evidence="2 3" key="1">
    <citation type="submission" date="2023-03" db="EMBL/GenBank/DDBJ databases">
        <title>High-quality genome of Scylla paramamosain provides insights in environmental adaptation.</title>
        <authorList>
            <person name="Zhang L."/>
        </authorList>
    </citation>
    <scope>NUCLEOTIDE SEQUENCE [LARGE SCALE GENOMIC DNA]</scope>
    <source>
        <strain evidence="2">LZ_2023a</strain>
        <tissue evidence="2">Muscle</tissue>
    </source>
</reference>
<evidence type="ECO:0000313" key="3">
    <source>
        <dbReference type="Proteomes" id="UP001487740"/>
    </source>
</evidence>
<gene>
    <name evidence="2" type="ORF">O3P69_020971</name>
</gene>
<feature type="region of interest" description="Disordered" evidence="1">
    <location>
        <begin position="30"/>
        <end position="50"/>
    </location>
</feature>
<organism evidence="2 3">
    <name type="scientific">Scylla paramamosain</name>
    <name type="common">Mud crab</name>
    <dbReference type="NCBI Taxonomy" id="85552"/>
    <lineage>
        <taxon>Eukaryota</taxon>
        <taxon>Metazoa</taxon>
        <taxon>Ecdysozoa</taxon>
        <taxon>Arthropoda</taxon>
        <taxon>Crustacea</taxon>
        <taxon>Multicrustacea</taxon>
        <taxon>Malacostraca</taxon>
        <taxon>Eumalacostraca</taxon>
        <taxon>Eucarida</taxon>
        <taxon>Decapoda</taxon>
        <taxon>Pleocyemata</taxon>
        <taxon>Brachyura</taxon>
        <taxon>Eubrachyura</taxon>
        <taxon>Portunoidea</taxon>
        <taxon>Portunidae</taxon>
        <taxon>Portuninae</taxon>
        <taxon>Scylla</taxon>
    </lineage>
</organism>
<evidence type="ECO:0000313" key="2">
    <source>
        <dbReference type="EMBL" id="KAK8374158.1"/>
    </source>
</evidence>
<keyword evidence="3" id="KW-1185">Reference proteome</keyword>
<dbReference type="Proteomes" id="UP001487740">
    <property type="component" value="Unassembled WGS sequence"/>
</dbReference>
<proteinExistence type="predicted"/>
<name>A0AAW0SFV3_SCYPA</name>
<protein>
    <submittedName>
        <fullName evidence="2">Uncharacterized protein</fullName>
    </submittedName>
</protein>
<dbReference type="EMBL" id="JARAKH010000552">
    <property type="protein sequence ID" value="KAK8374158.1"/>
    <property type="molecule type" value="Genomic_DNA"/>
</dbReference>
<sequence>MSSFEELKRQAIELGLSGAEIGQYVAHQQAYEREERTAERQARKEEAEQQERLELARLATESERMRLSAPGKPEAAARPKLLAYQDGEDIAAYLTRFERVAELLELDKGTYAVSAVQLADDWTSAHYSSRSSAKPAPRQSKPTSKTSPPAHSSSTPTVPSTIKCHGCGTVKGSWTSSILRDSGCTCIVIAEEVLPDADLINYHRCQVVDYLGWVDTFPVLRCYIRAQVQCVQVLEEVTALEALSARGKDGPAVIEEPFSSKFKSADLFTTPGPSYSLVPGDSEATPHPGWRTRADTSLPPHRAHLAFCPSVVPRLTWESCTPGLRALSPPWLYWPTRHHHCLPTTLQLVDFTSPAFC</sequence>
<feature type="region of interest" description="Disordered" evidence="1">
    <location>
        <begin position="127"/>
        <end position="160"/>
    </location>
</feature>